<evidence type="ECO:0000313" key="1">
    <source>
        <dbReference type="EMBL" id="CFE40641.1"/>
    </source>
</evidence>
<sequence>MISGALVITSATCLDWSTSNRMSRLVMMPTSAPSSSTTGNPEIRNRAHSASTWAKVLSGRQVTGSVTMPASDRFTISTWPACSATGRLRCNTPMPPARAIAMAIRDSVTVSIAELTSGTLSLIFLVSWLEVSAVAGTTSEAAGNNKTSSNVSPSIATLCGSSPPVGTGSVVRPPMRTYGLTTRSELSSRPDMPRDIGGALHTHVFSEKPILSARNRPVTMRAAALAEKNRTITPRRGCASVWSARHEARTQFLALSPRACVV</sequence>
<gene>
    <name evidence="1" type="ORF">ERS007681_02588</name>
    <name evidence="2" type="ORF">ERS027659_02901</name>
</gene>
<dbReference type="EMBL" id="CFOE01000355">
    <property type="protein sequence ID" value="CFE40641.1"/>
    <property type="molecule type" value="Genomic_DNA"/>
</dbReference>
<organism evidence="2 4">
    <name type="scientific">Mycobacterium tuberculosis</name>
    <dbReference type="NCBI Taxonomy" id="1773"/>
    <lineage>
        <taxon>Bacteria</taxon>
        <taxon>Bacillati</taxon>
        <taxon>Actinomycetota</taxon>
        <taxon>Actinomycetes</taxon>
        <taxon>Mycobacteriales</taxon>
        <taxon>Mycobacteriaceae</taxon>
        <taxon>Mycobacterium</taxon>
        <taxon>Mycobacterium tuberculosis complex</taxon>
    </lineage>
</organism>
<evidence type="ECO:0000313" key="2">
    <source>
        <dbReference type="EMBL" id="CKS29569.1"/>
    </source>
</evidence>
<protein>
    <submittedName>
        <fullName evidence="2">Uncharacterized protein</fullName>
    </submittedName>
</protein>
<name>A0A655EWM2_MYCTX</name>
<dbReference type="Proteomes" id="UP000048289">
    <property type="component" value="Unassembled WGS sequence"/>
</dbReference>
<dbReference type="EMBL" id="CNFT01000763">
    <property type="protein sequence ID" value="CKS29569.1"/>
    <property type="molecule type" value="Genomic_DNA"/>
</dbReference>
<reference evidence="3 4" key="1">
    <citation type="submission" date="2015-03" db="EMBL/GenBank/DDBJ databases">
        <authorList>
            <consortium name="Pathogen Informatics"/>
        </authorList>
    </citation>
    <scope>NUCLEOTIDE SEQUENCE [LARGE SCALE GENOMIC DNA]</scope>
    <source>
        <strain evidence="2 4">Bir 185</strain>
        <strain evidence="1 3">G09901357</strain>
    </source>
</reference>
<evidence type="ECO:0000313" key="4">
    <source>
        <dbReference type="Proteomes" id="UP000050164"/>
    </source>
</evidence>
<accession>A0A655EWM2</accession>
<dbReference type="Proteomes" id="UP000050164">
    <property type="component" value="Unassembled WGS sequence"/>
</dbReference>
<evidence type="ECO:0000313" key="3">
    <source>
        <dbReference type="Proteomes" id="UP000048289"/>
    </source>
</evidence>
<proteinExistence type="predicted"/>
<dbReference type="AlphaFoldDB" id="A0A655EWM2"/>